<dbReference type="PANTHER" id="PTHR36440">
    <property type="entry name" value="PUTATIVE (AFU_ORTHOLOGUE AFUA_8G07350)-RELATED"/>
    <property type="match status" value="1"/>
</dbReference>
<evidence type="ECO:0000259" key="1">
    <source>
        <dbReference type="Pfam" id="PF07883"/>
    </source>
</evidence>
<dbReference type="EMBL" id="CP104003">
    <property type="protein sequence ID" value="UWM56383.1"/>
    <property type="molecule type" value="Genomic_DNA"/>
</dbReference>
<dbReference type="Gene3D" id="2.60.120.10">
    <property type="entry name" value="Jelly Rolls"/>
    <property type="match status" value="1"/>
</dbReference>
<dbReference type="InterPro" id="IPR013096">
    <property type="entry name" value="Cupin_2"/>
</dbReference>
<gene>
    <name evidence="2" type="ORF">N0B31_08815</name>
</gene>
<dbReference type="Pfam" id="PF07883">
    <property type="entry name" value="Cupin_2"/>
    <property type="match status" value="1"/>
</dbReference>
<organism evidence="2 3">
    <name type="scientific">Salinirubellus salinus</name>
    <dbReference type="NCBI Taxonomy" id="1364945"/>
    <lineage>
        <taxon>Archaea</taxon>
        <taxon>Methanobacteriati</taxon>
        <taxon>Methanobacteriota</taxon>
        <taxon>Stenosarchaea group</taxon>
        <taxon>Halobacteria</taxon>
        <taxon>Halobacteriales</taxon>
        <taxon>Natronomonadaceae</taxon>
        <taxon>Salinirubellus</taxon>
    </lineage>
</organism>
<proteinExistence type="predicted"/>
<dbReference type="GeneID" id="74942519"/>
<accession>A0A9E7R6U5</accession>
<evidence type="ECO:0000313" key="2">
    <source>
        <dbReference type="EMBL" id="UWM56383.1"/>
    </source>
</evidence>
<dbReference type="InterPro" id="IPR011051">
    <property type="entry name" value="RmlC_Cupin_sf"/>
</dbReference>
<feature type="domain" description="Cupin type-2" evidence="1">
    <location>
        <begin position="50"/>
        <end position="110"/>
    </location>
</feature>
<dbReference type="KEGG" id="ssai:N0B31_08815"/>
<dbReference type="Proteomes" id="UP001057580">
    <property type="component" value="Chromosome"/>
</dbReference>
<dbReference type="PANTHER" id="PTHR36440:SF1">
    <property type="entry name" value="PUTATIVE (AFU_ORTHOLOGUE AFUA_8G07350)-RELATED"/>
    <property type="match status" value="1"/>
</dbReference>
<keyword evidence="3" id="KW-1185">Reference proteome</keyword>
<dbReference type="AlphaFoldDB" id="A0A9E7R6U5"/>
<dbReference type="SUPFAM" id="SSF51182">
    <property type="entry name" value="RmlC-like cupins"/>
    <property type="match status" value="1"/>
</dbReference>
<dbReference type="InterPro" id="IPR014710">
    <property type="entry name" value="RmlC-like_jellyroll"/>
</dbReference>
<dbReference type="RefSeq" id="WP_260643497.1">
    <property type="nucleotide sequence ID" value="NZ_CP104003.1"/>
</dbReference>
<protein>
    <submittedName>
        <fullName evidence="2">Quercetin 2,3-dioxygenase</fullName>
    </submittedName>
</protein>
<name>A0A9E7R6U5_9EURY</name>
<sequence length="168" mass="18281">MSKTQTAKPMIRHADEGETYNIFNGLAILKATAAETNGSFGLVEQRANAGMATPLHVHHSDDELFYVVEGQVTFHVDGEDLVAGPGDTVFAPHGVPHAFRVDEDGSRWLDVREGGKEQFFADIGLDIEGYGAPPADPPTEEMQERLGRYLETYDLEILGPSPLVEDAA</sequence>
<dbReference type="CDD" id="cd02215">
    <property type="entry name" value="cupin_QDO_N_C"/>
    <property type="match status" value="1"/>
</dbReference>
<reference evidence="2" key="1">
    <citation type="submission" date="2022-09" db="EMBL/GenBank/DDBJ databases">
        <title>Diverse halophilic archaea isolated from saline environments.</title>
        <authorList>
            <person name="Cui H.-L."/>
        </authorList>
    </citation>
    <scope>NUCLEOTIDE SEQUENCE</scope>
    <source>
        <strain evidence="2">ZS-35-S2</strain>
    </source>
</reference>
<dbReference type="InterPro" id="IPR053146">
    <property type="entry name" value="QDO-like"/>
</dbReference>
<evidence type="ECO:0000313" key="3">
    <source>
        <dbReference type="Proteomes" id="UP001057580"/>
    </source>
</evidence>